<organism evidence="2 3">
    <name type="scientific">Faecalibacterium duncaniae (strain DSM 17677 / JCM 31915 / A2-165)</name>
    <name type="common">Faecalibacterium prausnitzii</name>
    <dbReference type="NCBI Taxonomy" id="411483"/>
    <lineage>
        <taxon>Bacteria</taxon>
        <taxon>Bacillati</taxon>
        <taxon>Bacillota</taxon>
        <taxon>Clostridia</taxon>
        <taxon>Eubacteriales</taxon>
        <taxon>Oscillospiraceae</taxon>
        <taxon>Faecalibacterium</taxon>
    </lineage>
</organism>
<protein>
    <recommendedName>
        <fullName evidence="4">Stage III sporulation protein AE</fullName>
    </recommendedName>
</protein>
<evidence type="ECO:0000313" key="3">
    <source>
        <dbReference type="Proteomes" id="UP000004619"/>
    </source>
</evidence>
<dbReference type="Pfam" id="PF09546">
    <property type="entry name" value="Spore_III_AE"/>
    <property type="match status" value="1"/>
</dbReference>
<dbReference type="EMBL" id="ACOP02000064">
    <property type="protein sequence ID" value="EEU96082.1"/>
    <property type="molecule type" value="Genomic_DNA"/>
</dbReference>
<feature type="transmembrane region" description="Helical" evidence="1">
    <location>
        <begin position="115"/>
        <end position="136"/>
    </location>
</feature>
<keyword evidence="3" id="KW-1185">Reference proteome</keyword>
<evidence type="ECO:0000313" key="2">
    <source>
        <dbReference type="EMBL" id="EEU96082.1"/>
    </source>
</evidence>
<dbReference type="HOGENOM" id="CLU_1330284_0_0_9"/>
<keyword evidence="1" id="KW-0472">Membrane</keyword>
<comment type="caution">
    <text evidence="2">The sequence shown here is derived from an EMBL/GenBank/DDBJ whole genome shotgun (WGS) entry which is preliminary data.</text>
</comment>
<sequence>MVRQVPGPPQAVFFLTLLCLLAQALTAFVPPILECFLALSMACCITEQSCLGNLCKAAGTLLQKGLSLTGKLLAALLGFQRISAAQLDRTALRTGQFLTGTIPIVGQSLSDASEAVLAGIQLLKSGLGMAAILILLAEFLPLYLGMLAHLGCIILCGTLCSLTGNNRGQALLTCFASAVRCMMACIALFFGLAVTGTALLFMLGGV</sequence>
<name>C7H7Q9_FAED2</name>
<accession>C7H7Q9</accession>
<dbReference type="RefSeq" id="WP_005934284.1">
    <property type="nucleotide sequence ID" value="NZ_GG697152.2"/>
</dbReference>
<evidence type="ECO:0000256" key="1">
    <source>
        <dbReference type="SAM" id="Phobius"/>
    </source>
</evidence>
<gene>
    <name evidence="2" type="ORF">FAEPRAA2165_02344</name>
</gene>
<evidence type="ECO:0008006" key="4">
    <source>
        <dbReference type="Google" id="ProtNLM"/>
    </source>
</evidence>
<feature type="transmembrane region" description="Helical" evidence="1">
    <location>
        <begin position="170"/>
        <end position="203"/>
    </location>
</feature>
<dbReference type="Proteomes" id="UP000004619">
    <property type="component" value="Unassembled WGS sequence"/>
</dbReference>
<dbReference type="AlphaFoldDB" id="C7H7Q9"/>
<keyword evidence="1" id="KW-0812">Transmembrane</keyword>
<dbReference type="InterPro" id="IPR014194">
    <property type="entry name" value="Spore_III_AE"/>
</dbReference>
<feature type="transmembrane region" description="Helical" evidence="1">
    <location>
        <begin position="143"/>
        <end position="164"/>
    </location>
</feature>
<reference evidence="2" key="1">
    <citation type="submission" date="2009-08" db="EMBL/GenBank/DDBJ databases">
        <authorList>
            <person name="Weinstock G."/>
            <person name="Sodergren E."/>
            <person name="Clifton S."/>
            <person name="Fulton L."/>
            <person name="Fulton B."/>
            <person name="Courtney L."/>
            <person name="Fronick C."/>
            <person name="Harrison M."/>
            <person name="Strong C."/>
            <person name="Farmer C."/>
            <person name="Delahaunty K."/>
            <person name="Markovic C."/>
            <person name="Hall O."/>
            <person name="Minx P."/>
            <person name="Tomlinson C."/>
            <person name="Mitreva M."/>
            <person name="Nelson J."/>
            <person name="Hou S."/>
            <person name="Wollam A."/>
            <person name="Pepin K.H."/>
            <person name="Johnson M."/>
            <person name="Bhonagiri V."/>
            <person name="Nash W.E."/>
            <person name="Warren W."/>
            <person name="Chinwalla A."/>
            <person name="Mardis E.R."/>
            <person name="Wilson R.K."/>
        </authorList>
    </citation>
    <scope>NUCLEOTIDE SEQUENCE [LARGE SCALE GENOMIC DNA]</scope>
    <source>
        <strain evidence="2">A2-165</strain>
    </source>
</reference>
<keyword evidence="1" id="KW-1133">Transmembrane helix</keyword>
<dbReference type="STRING" id="411483.FAEPRAA2165_02344"/>
<proteinExistence type="predicted"/>